<dbReference type="GO" id="GO:0010506">
    <property type="term" value="P:regulation of autophagy"/>
    <property type="evidence" value="ECO:0007669"/>
    <property type="project" value="InterPro"/>
</dbReference>
<evidence type="ECO:0000256" key="13">
    <source>
        <dbReference type="ARBA" id="ARBA00047899"/>
    </source>
</evidence>
<dbReference type="SMART" id="SM00745">
    <property type="entry name" value="MIT"/>
    <property type="match status" value="1"/>
</dbReference>
<keyword evidence="6" id="KW-0808">Transferase</keyword>
<keyword evidence="7" id="KW-0677">Repeat</keyword>
<dbReference type="InterPro" id="IPR007330">
    <property type="entry name" value="MIT_dom"/>
</dbReference>
<evidence type="ECO:0000313" key="18">
    <source>
        <dbReference type="Ensembl" id="ENSSAUP00010056632.1"/>
    </source>
</evidence>
<dbReference type="GO" id="GO:0034727">
    <property type="term" value="P:piecemeal microautophagy of the nucleus"/>
    <property type="evidence" value="ECO:0007669"/>
    <property type="project" value="TreeGrafter"/>
</dbReference>
<dbReference type="Proteomes" id="UP000472265">
    <property type="component" value="Chromosome 4"/>
</dbReference>
<protein>
    <recommendedName>
        <fullName evidence="3">Serine/threonine-protein kinase ULK3</fullName>
        <ecNumber evidence="2">2.7.11.1</ecNumber>
    </recommendedName>
    <alternativeName>
        <fullName evidence="12">Unc-51-like kinase 3</fullName>
    </alternativeName>
</protein>
<dbReference type="CDD" id="cd14121">
    <property type="entry name" value="STKc_ULK3"/>
    <property type="match status" value="1"/>
</dbReference>
<dbReference type="Gene3D" id="1.10.510.10">
    <property type="entry name" value="Transferase(Phosphotransferase) domain 1"/>
    <property type="match status" value="1"/>
</dbReference>
<keyword evidence="4" id="KW-0963">Cytoplasm</keyword>
<dbReference type="InterPro" id="IPR000719">
    <property type="entry name" value="Prot_kinase_dom"/>
</dbReference>
<dbReference type="PANTHER" id="PTHR24348">
    <property type="entry name" value="SERINE/THREONINE-PROTEIN KINASE UNC-51-RELATED"/>
    <property type="match status" value="1"/>
</dbReference>
<evidence type="ECO:0000256" key="4">
    <source>
        <dbReference type="ARBA" id="ARBA00022490"/>
    </source>
</evidence>
<evidence type="ECO:0000256" key="11">
    <source>
        <dbReference type="ARBA" id="ARBA00023006"/>
    </source>
</evidence>
<sequence>PAGNFAPPKLADFILTERLGSGTYATVYKAYRKGDSREVVAVKVVAKKSLNKASTENLLTEIEMLKTIRHPHIVQLKDFQWDAENIYLILEWCSGGDLSRFIRSRRILPERVARRFLQQMACALQFLHERNISHLDLKPQNILLSGSVLKLADFGFAQYMSPWDEQSALRGSPLYMAPEMVCRRQYDSRVDLWSVGVILYEALFGRAPFASRSYAELEEKIRSNQPIELPPGARVSKDCRDLLLRLLERNPDVRITFAEFFTHPFVDLEHMPSAESLVRAKKLVLQAVQKDQDGERSAALSLYCSALEHFVPAIHCKKDFPQVSQYVSRAEELKALVASDNRLSFEEARTSRDVLREMSRDQPRLLAALHLASTAIAKVRRCFCWMTPRLKRRKQKQGENRRQTTEIHKLATHKSKPHFFKITEEPKTSISLCCWSDNVSATQTFIYLCVSVVCALKQVK</sequence>
<dbReference type="GO" id="GO:0061709">
    <property type="term" value="P:reticulophagy"/>
    <property type="evidence" value="ECO:0007669"/>
    <property type="project" value="TreeGrafter"/>
</dbReference>
<keyword evidence="5 16" id="KW-0723">Serine/threonine-protein kinase</keyword>
<dbReference type="SMART" id="SM00220">
    <property type="entry name" value="S_TKc"/>
    <property type="match status" value="1"/>
</dbReference>
<dbReference type="FunFam" id="3.30.200.20:FF:000238">
    <property type="entry name" value="Putative serine/threonine-protein kinase ULK3"/>
    <property type="match status" value="1"/>
</dbReference>
<dbReference type="GO" id="GO:0005524">
    <property type="term" value="F:ATP binding"/>
    <property type="evidence" value="ECO:0007669"/>
    <property type="project" value="UniProtKB-UniRule"/>
</dbReference>
<evidence type="ECO:0000256" key="2">
    <source>
        <dbReference type="ARBA" id="ARBA00012513"/>
    </source>
</evidence>
<dbReference type="GO" id="GO:0000422">
    <property type="term" value="P:autophagy of mitochondrion"/>
    <property type="evidence" value="ECO:0007669"/>
    <property type="project" value="TreeGrafter"/>
</dbReference>
<evidence type="ECO:0000256" key="8">
    <source>
        <dbReference type="ARBA" id="ARBA00022741"/>
    </source>
</evidence>
<accession>A0A671Y2I9</accession>
<keyword evidence="11" id="KW-0072">Autophagy</keyword>
<dbReference type="InterPro" id="IPR045269">
    <property type="entry name" value="Atg1-like"/>
</dbReference>
<reference evidence="18" key="2">
    <citation type="submission" date="2025-08" db="UniProtKB">
        <authorList>
            <consortium name="Ensembl"/>
        </authorList>
    </citation>
    <scope>IDENTIFICATION</scope>
</reference>
<dbReference type="GO" id="GO:0000045">
    <property type="term" value="P:autophagosome assembly"/>
    <property type="evidence" value="ECO:0007669"/>
    <property type="project" value="TreeGrafter"/>
</dbReference>
<evidence type="ECO:0000256" key="9">
    <source>
        <dbReference type="ARBA" id="ARBA00022777"/>
    </source>
</evidence>
<dbReference type="AlphaFoldDB" id="A0A671Y2I9"/>
<name>A0A671Y2I9_SPAAU</name>
<gene>
    <name evidence="18" type="primary">ULK3</name>
    <name evidence="18" type="synonym">ulk3</name>
</gene>
<reference evidence="18" key="1">
    <citation type="submission" date="2021-04" db="EMBL/GenBank/DDBJ databases">
        <authorList>
            <consortium name="Wellcome Sanger Institute Data Sharing"/>
        </authorList>
    </citation>
    <scope>NUCLEOTIDE SEQUENCE [LARGE SCALE GENOMIC DNA]</scope>
</reference>
<dbReference type="Gene3D" id="3.30.200.20">
    <property type="entry name" value="Phosphorylase Kinase, domain 1"/>
    <property type="match status" value="1"/>
</dbReference>
<keyword evidence="8 15" id="KW-0547">Nucleotide-binding</keyword>
<dbReference type="FunFam" id="1.10.510.10:FF:000241">
    <property type="entry name" value="Putative serine/threonine-protein kinase ULK3"/>
    <property type="match status" value="1"/>
</dbReference>
<dbReference type="Ensembl" id="ENSSAUT00010059488.1">
    <property type="protein sequence ID" value="ENSSAUP00010056632.1"/>
    <property type="gene ID" value="ENSSAUG00010023220.1"/>
</dbReference>
<dbReference type="GeneTree" id="ENSGT00940000157689"/>
<evidence type="ECO:0000259" key="17">
    <source>
        <dbReference type="PROSITE" id="PS50011"/>
    </source>
</evidence>
<evidence type="ECO:0000256" key="1">
    <source>
        <dbReference type="ARBA" id="ARBA00004496"/>
    </source>
</evidence>
<evidence type="ECO:0000256" key="16">
    <source>
        <dbReference type="RuleBase" id="RU000304"/>
    </source>
</evidence>
<dbReference type="Pfam" id="PF04212">
    <property type="entry name" value="MIT"/>
    <property type="match status" value="1"/>
</dbReference>
<dbReference type="PANTHER" id="PTHR24348:SF65">
    <property type="entry name" value="SERINE_THREONINE-PROTEIN KINASE ULK3"/>
    <property type="match status" value="1"/>
</dbReference>
<dbReference type="PROSITE" id="PS00108">
    <property type="entry name" value="PROTEIN_KINASE_ST"/>
    <property type="match status" value="1"/>
</dbReference>
<evidence type="ECO:0000256" key="6">
    <source>
        <dbReference type="ARBA" id="ARBA00022679"/>
    </source>
</evidence>
<proteinExistence type="inferred from homology"/>
<comment type="similarity">
    <text evidence="16">Belongs to the protein kinase superfamily.</text>
</comment>
<evidence type="ECO:0000256" key="10">
    <source>
        <dbReference type="ARBA" id="ARBA00022840"/>
    </source>
</evidence>
<dbReference type="SUPFAM" id="SSF116846">
    <property type="entry name" value="MIT domain"/>
    <property type="match status" value="1"/>
</dbReference>
<dbReference type="GO" id="GO:0005776">
    <property type="term" value="C:autophagosome"/>
    <property type="evidence" value="ECO:0007669"/>
    <property type="project" value="TreeGrafter"/>
</dbReference>
<dbReference type="GO" id="GO:0004674">
    <property type="term" value="F:protein serine/threonine kinase activity"/>
    <property type="evidence" value="ECO:0007669"/>
    <property type="project" value="UniProtKB-KW"/>
</dbReference>
<evidence type="ECO:0000256" key="5">
    <source>
        <dbReference type="ARBA" id="ARBA00022527"/>
    </source>
</evidence>
<dbReference type="Pfam" id="PF00069">
    <property type="entry name" value="Pkinase"/>
    <property type="match status" value="1"/>
</dbReference>
<keyword evidence="10 15" id="KW-0067">ATP-binding</keyword>
<dbReference type="InterPro" id="IPR011009">
    <property type="entry name" value="Kinase-like_dom_sf"/>
</dbReference>
<dbReference type="PROSITE" id="PS00107">
    <property type="entry name" value="PROTEIN_KINASE_ATP"/>
    <property type="match status" value="1"/>
</dbReference>
<dbReference type="GO" id="GO:0034045">
    <property type="term" value="C:phagophore assembly site membrane"/>
    <property type="evidence" value="ECO:0007669"/>
    <property type="project" value="TreeGrafter"/>
</dbReference>
<evidence type="ECO:0000256" key="14">
    <source>
        <dbReference type="ARBA" id="ARBA00048679"/>
    </source>
</evidence>
<evidence type="ECO:0000256" key="15">
    <source>
        <dbReference type="PROSITE-ProRule" id="PRU10141"/>
    </source>
</evidence>
<dbReference type="EC" id="2.7.11.1" evidence="2"/>
<feature type="domain" description="Protein kinase" evidence="17">
    <location>
        <begin position="13"/>
        <end position="266"/>
    </location>
</feature>
<dbReference type="InterPro" id="IPR036181">
    <property type="entry name" value="MIT_dom_sf"/>
</dbReference>
<dbReference type="GO" id="GO:0005829">
    <property type="term" value="C:cytosol"/>
    <property type="evidence" value="ECO:0007669"/>
    <property type="project" value="TreeGrafter"/>
</dbReference>
<evidence type="ECO:0000256" key="3">
    <source>
        <dbReference type="ARBA" id="ARBA00021644"/>
    </source>
</evidence>
<keyword evidence="9" id="KW-0418">Kinase</keyword>
<evidence type="ECO:0000256" key="7">
    <source>
        <dbReference type="ARBA" id="ARBA00022737"/>
    </source>
</evidence>
<dbReference type="PROSITE" id="PS50011">
    <property type="entry name" value="PROTEIN_KINASE_DOM"/>
    <property type="match status" value="1"/>
</dbReference>
<dbReference type="InterPro" id="IPR008271">
    <property type="entry name" value="Ser/Thr_kinase_AS"/>
</dbReference>
<dbReference type="SUPFAM" id="SSF56112">
    <property type="entry name" value="Protein kinase-like (PK-like)"/>
    <property type="match status" value="1"/>
</dbReference>
<organism evidence="18 19">
    <name type="scientific">Sparus aurata</name>
    <name type="common">Gilthead sea bream</name>
    <dbReference type="NCBI Taxonomy" id="8175"/>
    <lineage>
        <taxon>Eukaryota</taxon>
        <taxon>Metazoa</taxon>
        <taxon>Chordata</taxon>
        <taxon>Craniata</taxon>
        <taxon>Vertebrata</taxon>
        <taxon>Euteleostomi</taxon>
        <taxon>Actinopterygii</taxon>
        <taxon>Neopterygii</taxon>
        <taxon>Teleostei</taxon>
        <taxon>Neoteleostei</taxon>
        <taxon>Acanthomorphata</taxon>
        <taxon>Eupercaria</taxon>
        <taxon>Spariformes</taxon>
        <taxon>Sparidae</taxon>
        <taxon>Sparus</taxon>
    </lineage>
</organism>
<dbReference type="GO" id="GO:0042594">
    <property type="term" value="P:response to starvation"/>
    <property type="evidence" value="ECO:0007669"/>
    <property type="project" value="TreeGrafter"/>
</dbReference>
<evidence type="ECO:0000256" key="12">
    <source>
        <dbReference type="ARBA" id="ARBA00032242"/>
    </source>
</evidence>
<comment type="subcellular location">
    <subcellularLocation>
        <location evidence="1">Cytoplasm</location>
    </subcellularLocation>
</comment>
<keyword evidence="19" id="KW-1185">Reference proteome</keyword>
<dbReference type="Gene3D" id="1.20.58.80">
    <property type="entry name" value="Phosphotransferase system, lactose/cellobiose-type IIA subunit"/>
    <property type="match status" value="1"/>
</dbReference>
<comment type="catalytic activity">
    <reaction evidence="14">
        <text>L-seryl-[protein] + ATP = O-phospho-L-seryl-[protein] + ADP + H(+)</text>
        <dbReference type="Rhea" id="RHEA:17989"/>
        <dbReference type="Rhea" id="RHEA-COMP:9863"/>
        <dbReference type="Rhea" id="RHEA-COMP:11604"/>
        <dbReference type="ChEBI" id="CHEBI:15378"/>
        <dbReference type="ChEBI" id="CHEBI:29999"/>
        <dbReference type="ChEBI" id="CHEBI:30616"/>
        <dbReference type="ChEBI" id="CHEBI:83421"/>
        <dbReference type="ChEBI" id="CHEBI:456216"/>
        <dbReference type="EC" id="2.7.11.1"/>
    </reaction>
</comment>
<reference evidence="18" key="3">
    <citation type="submission" date="2025-09" db="UniProtKB">
        <authorList>
            <consortium name="Ensembl"/>
        </authorList>
    </citation>
    <scope>IDENTIFICATION</scope>
</reference>
<evidence type="ECO:0000313" key="19">
    <source>
        <dbReference type="Proteomes" id="UP000472265"/>
    </source>
</evidence>
<feature type="binding site" evidence="15">
    <location>
        <position position="48"/>
    </location>
    <ligand>
        <name>ATP</name>
        <dbReference type="ChEBI" id="CHEBI:30616"/>
    </ligand>
</feature>
<comment type="catalytic activity">
    <reaction evidence="13">
        <text>L-threonyl-[protein] + ATP = O-phospho-L-threonyl-[protein] + ADP + H(+)</text>
        <dbReference type="Rhea" id="RHEA:46608"/>
        <dbReference type="Rhea" id="RHEA-COMP:11060"/>
        <dbReference type="Rhea" id="RHEA-COMP:11605"/>
        <dbReference type="ChEBI" id="CHEBI:15378"/>
        <dbReference type="ChEBI" id="CHEBI:30013"/>
        <dbReference type="ChEBI" id="CHEBI:30616"/>
        <dbReference type="ChEBI" id="CHEBI:61977"/>
        <dbReference type="ChEBI" id="CHEBI:456216"/>
        <dbReference type="EC" id="2.7.11.1"/>
    </reaction>
</comment>
<dbReference type="InterPro" id="IPR017441">
    <property type="entry name" value="Protein_kinase_ATP_BS"/>
</dbReference>